<evidence type="ECO:0000256" key="4">
    <source>
        <dbReference type="PROSITE-ProRule" id="PRU00335"/>
    </source>
</evidence>
<dbReference type="PROSITE" id="PS50977">
    <property type="entry name" value="HTH_TETR_2"/>
    <property type="match status" value="1"/>
</dbReference>
<accession>A0A499UA21</accession>
<dbReference type="Proteomes" id="UP000463951">
    <property type="component" value="Chromosome"/>
</dbReference>
<dbReference type="InterPro" id="IPR001647">
    <property type="entry name" value="HTH_TetR"/>
</dbReference>
<dbReference type="Pfam" id="PF00440">
    <property type="entry name" value="TetR_N"/>
    <property type="match status" value="1"/>
</dbReference>
<dbReference type="InterPro" id="IPR036271">
    <property type="entry name" value="Tet_transcr_reg_TetR-rel_C_sf"/>
</dbReference>
<keyword evidence="3" id="KW-0804">Transcription</keyword>
<dbReference type="AlphaFoldDB" id="A0A499UA21"/>
<evidence type="ECO:0000259" key="5">
    <source>
        <dbReference type="PROSITE" id="PS50977"/>
    </source>
</evidence>
<dbReference type="Gene3D" id="1.10.357.10">
    <property type="entry name" value="Tetracycline Repressor, domain 2"/>
    <property type="match status" value="1"/>
</dbReference>
<dbReference type="InterPro" id="IPR009057">
    <property type="entry name" value="Homeodomain-like_sf"/>
</dbReference>
<proteinExistence type="predicted"/>
<dbReference type="PANTHER" id="PTHR47506:SF1">
    <property type="entry name" value="HTH-TYPE TRANSCRIPTIONAL REGULATOR YJDC"/>
    <property type="match status" value="1"/>
</dbReference>
<dbReference type="SUPFAM" id="SSF48498">
    <property type="entry name" value="Tetracyclin repressor-like, C-terminal domain"/>
    <property type="match status" value="1"/>
</dbReference>
<organism evidence="6 7">
    <name type="scientific">Streptomyces antimycoticus</name>
    <dbReference type="NCBI Taxonomy" id="68175"/>
    <lineage>
        <taxon>Bacteria</taxon>
        <taxon>Bacillati</taxon>
        <taxon>Actinomycetota</taxon>
        <taxon>Actinomycetes</taxon>
        <taxon>Kitasatosporales</taxon>
        <taxon>Streptomycetaceae</taxon>
        <taxon>Streptomyces</taxon>
        <taxon>Streptomyces violaceusniger group</taxon>
    </lineage>
</organism>
<sequence>MSTGATSGRLTPKGRATRDRIVAAAAGLMFEGGVAGTSTEDVLKAARVASPSQLYHYFGDKRALVQAVIEHQTESVLGFQRPLLSRLDSFEALEAWRDAIVGAQLARGHHSGCPIGSLSAELSDRDPRARTELAAAYGKWEEAIRRGLEAMRDRGELTEDADPGYLALALLTALQGGLLMNQARQDTVALETVLTAMIERVRRHAAT</sequence>
<dbReference type="SUPFAM" id="SSF46689">
    <property type="entry name" value="Homeodomain-like"/>
    <property type="match status" value="1"/>
</dbReference>
<dbReference type="RefSeq" id="WP_161558268.1">
    <property type="nucleotide sequence ID" value="NZ_JBFAUS010000165.1"/>
</dbReference>
<gene>
    <name evidence="6" type="ORF">SSPO_002720</name>
</gene>
<evidence type="ECO:0000256" key="2">
    <source>
        <dbReference type="ARBA" id="ARBA00023125"/>
    </source>
</evidence>
<dbReference type="InterPro" id="IPR011075">
    <property type="entry name" value="TetR_C"/>
</dbReference>
<keyword evidence="1" id="KW-0805">Transcription regulation</keyword>
<name>A0A499UA21_9ACTN</name>
<dbReference type="PANTHER" id="PTHR47506">
    <property type="entry name" value="TRANSCRIPTIONAL REGULATORY PROTEIN"/>
    <property type="match status" value="1"/>
</dbReference>
<keyword evidence="2 4" id="KW-0238">DNA-binding</keyword>
<feature type="domain" description="HTH tetR-type" evidence="5">
    <location>
        <begin position="15"/>
        <end position="76"/>
    </location>
</feature>
<dbReference type="GO" id="GO:0003677">
    <property type="term" value="F:DNA binding"/>
    <property type="evidence" value="ECO:0007669"/>
    <property type="project" value="UniProtKB-UniRule"/>
</dbReference>
<evidence type="ECO:0000256" key="3">
    <source>
        <dbReference type="ARBA" id="ARBA00023163"/>
    </source>
</evidence>
<dbReference type="EMBL" id="AP019620">
    <property type="protein sequence ID" value="BBJ37554.1"/>
    <property type="molecule type" value="Genomic_DNA"/>
</dbReference>
<dbReference type="Pfam" id="PF16925">
    <property type="entry name" value="TetR_C_13"/>
    <property type="match status" value="1"/>
</dbReference>
<evidence type="ECO:0000256" key="1">
    <source>
        <dbReference type="ARBA" id="ARBA00023015"/>
    </source>
</evidence>
<reference evidence="6 7" key="1">
    <citation type="journal article" date="2020" name="Int. J. Syst. Evol. Microbiol.">
        <title>Reclassification of Streptomyces castelarensis and Streptomyces sporoclivatus as later heterotypic synonyms of Streptomyces antimycoticus.</title>
        <authorList>
            <person name="Komaki H."/>
            <person name="Tamura T."/>
        </authorList>
    </citation>
    <scope>NUCLEOTIDE SEQUENCE [LARGE SCALE GENOMIC DNA]</scope>
    <source>
        <strain evidence="6 7">NBRC 100767</strain>
    </source>
</reference>
<protein>
    <submittedName>
        <fullName evidence="6">Transcriptional regulator</fullName>
    </submittedName>
</protein>
<evidence type="ECO:0000313" key="6">
    <source>
        <dbReference type="EMBL" id="BBJ37554.1"/>
    </source>
</evidence>
<evidence type="ECO:0000313" key="7">
    <source>
        <dbReference type="Proteomes" id="UP000463951"/>
    </source>
</evidence>
<feature type="DNA-binding region" description="H-T-H motif" evidence="4">
    <location>
        <begin position="39"/>
        <end position="58"/>
    </location>
</feature>